<dbReference type="InterPro" id="IPR006553">
    <property type="entry name" value="Leu-rich_rpt_Cys-con_subtyp"/>
</dbReference>
<dbReference type="Pfam" id="PF13516">
    <property type="entry name" value="LRR_6"/>
    <property type="match status" value="1"/>
</dbReference>
<dbReference type="PANTHER" id="PTHR13318:SF77">
    <property type="entry name" value="F-BOX DOMAIN-CONTAINING PROTEIN"/>
    <property type="match status" value="1"/>
</dbReference>
<reference evidence="1" key="1">
    <citation type="submission" date="2020-08" db="EMBL/GenBank/DDBJ databases">
        <title>Plant Genome Project.</title>
        <authorList>
            <person name="Zhang R.-G."/>
        </authorList>
    </citation>
    <scope>NUCLEOTIDE SEQUENCE</scope>
    <source>
        <strain evidence="1">WSP0</strain>
        <tissue evidence="1">Leaf</tissue>
    </source>
</reference>
<name>A0AAV6J850_9ERIC</name>
<dbReference type="SMART" id="SM00367">
    <property type="entry name" value="LRR_CC"/>
    <property type="match status" value="8"/>
</dbReference>
<evidence type="ECO:0000313" key="2">
    <source>
        <dbReference type="Proteomes" id="UP000823749"/>
    </source>
</evidence>
<comment type="caution">
    <text evidence="1">The sequence shown here is derived from an EMBL/GenBank/DDBJ whole genome shotgun (WGS) entry which is preliminary data.</text>
</comment>
<dbReference type="AlphaFoldDB" id="A0AAV6J850"/>
<evidence type="ECO:0008006" key="3">
    <source>
        <dbReference type="Google" id="ProtNLM"/>
    </source>
</evidence>
<dbReference type="InterPro" id="IPR032675">
    <property type="entry name" value="LRR_dom_sf"/>
</dbReference>
<dbReference type="SUPFAM" id="SSF52047">
    <property type="entry name" value="RNI-like"/>
    <property type="match status" value="1"/>
</dbReference>
<dbReference type="PANTHER" id="PTHR13318">
    <property type="entry name" value="PARTNER OF PAIRED, ISOFORM B-RELATED"/>
    <property type="match status" value="1"/>
</dbReference>
<evidence type="ECO:0000313" key="1">
    <source>
        <dbReference type="EMBL" id="KAG5534829.1"/>
    </source>
</evidence>
<proteinExistence type="predicted"/>
<dbReference type="InterPro" id="IPR001611">
    <property type="entry name" value="Leu-rich_rpt"/>
</dbReference>
<sequence>MDRILCDELLEEVLRRLPPRSTFSPSTADVSLVSKRWLRLYRSSRSTLSLLLSPDNCTPQSLSSFLSHFPRLSHLLITIFSDDLLSSVASSYPPELKLLCLQRMPVPLSPLLSLSTSCPHLTSLSISLSRSLSFHWLFSFPSLQQLDLVFVRHATKFEHVDAASKGNNLDGELKLETLSLTWIRRGDCGLDGLWKSCKKLKKLQLRCCRGIGDDTSVSSFNNCLNGLQEVELRCCESIGNYILTRMVESCTSLKSLLIHSRDYGCREGLLQFITHCSCNLQKLDLYLPRDLQDNHLLAVAEKFRDLLSLRLDSCYGVTGEGLKTMVLAMNDKLEELALINCNMKPGLLTTLGQSSRNLRKLDLSCSNNWAEEEFISMLASLICLRELKVRGCEGLTNASVVSMFKSCKQLESVDLMGCGGIEAEAVELFVLKCPQLRQIRIEESKLSDVSRSWASKKFVEVTLCYFSIVSAPFLSHLSRGCQDDVLALGSDQPWGQIFEPGLLTTLGQRFGNLRKLDLSYNDKLVDEEFISMLASFNCLRELYVRGCNGLTNASMVSMFKSCKQLESVDLMYCRGIEAKVVELFDLNCPQLRQIRIEESKLSDVFRSWASKKFVEVIID</sequence>
<dbReference type="GO" id="GO:0019005">
    <property type="term" value="C:SCF ubiquitin ligase complex"/>
    <property type="evidence" value="ECO:0007669"/>
    <property type="project" value="TreeGrafter"/>
</dbReference>
<gene>
    <name evidence="1" type="ORF">RHGRI_022824</name>
</gene>
<protein>
    <recommendedName>
        <fullName evidence="3">F-box/LRR-repeat protein</fullName>
    </recommendedName>
</protein>
<dbReference type="Gene3D" id="3.80.10.10">
    <property type="entry name" value="Ribonuclease Inhibitor"/>
    <property type="match status" value="4"/>
</dbReference>
<dbReference type="EMBL" id="JACTNZ010000008">
    <property type="protein sequence ID" value="KAG5534829.1"/>
    <property type="molecule type" value="Genomic_DNA"/>
</dbReference>
<organism evidence="1 2">
    <name type="scientific">Rhododendron griersonianum</name>
    <dbReference type="NCBI Taxonomy" id="479676"/>
    <lineage>
        <taxon>Eukaryota</taxon>
        <taxon>Viridiplantae</taxon>
        <taxon>Streptophyta</taxon>
        <taxon>Embryophyta</taxon>
        <taxon>Tracheophyta</taxon>
        <taxon>Spermatophyta</taxon>
        <taxon>Magnoliopsida</taxon>
        <taxon>eudicotyledons</taxon>
        <taxon>Gunneridae</taxon>
        <taxon>Pentapetalae</taxon>
        <taxon>asterids</taxon>
        <taxon>Ericales</taxon>
        <taxon>Ericaceae</taxon>
        <taxon>Ericoideae</taxon>
        <taxon>Rhodoreae</taxon>
        <taxon>Rhododendron</taxon>
    </lineage>
</organism>
<keyword evidence="2" id="KW-1185">Reference proteome</keyword>
<accession>A0AAV6J850</accession>
<dbReference type="Proteomes" id="UP000823749">
    <property type="component" value="Chromosome 8"/>
</dbReference>
<dbReference type="GO" id="GO:0031146">
    <property type="term" value="P:SCF-dependent proteasomal ubiquitin-dependent protein catabolic process"/>
    <property type="evidence" value="ECO:0007669"/>
    <property type="project" value="TreeGrafter"/>
</dbReference>